<dbReference type="Proteomes" id="UP001642409">
    <property type="component" value="Unassembled WGS sequence"/>
</dbReference>
<evidence type="ECO:0000313" key="3">
    <source>
        <dbReference type="EMBL" id="CAL5997797.1"/>
    </source>
</evidence>
<proteinExistence type="predicted"/>
<feature type="region of interest" description="Disordered" evidence="1">
    <location>
        <begin position="2504"/>
        <end position="2524"/>
    </location>
</feature>
<evidence type="ECO:0000256" key="2">
    <source>
        <dbReference type="SAM" id="Phobius"/>
    </source>
</evidence>
<accession>A0ABP1HP94</accession>
<feature type="transmembrane region" description="Helical" evidence="2">
    <location>
        <begin position="3043"/>
        <end position="3063"/>
    </location>
</feature>
<keyword evidence="2" id="KW-1133">Transmembrane helix</keyword>
<feature type="region of interest" description="Disordered" evidence="1">
    <location>
        <begin position="2608"/>
        <end position="2652"/>
    </location>
</feature>
<evidence type="ECO:0000313" key="4">
    <source>
        <dbReference type="Proteomes" id="UP001642409"/>
    </source>
</evidence>
<keyword evidence="4" id="KW-1185">Reference proteome</keyword>
<dbReference type="InterPro" id="IPR009030">
    <property type="entry name" value="Growth_fac_rcpt_cys_sf"/>
</dbReference>
<dbReference type="EMBL" id="CAXDID020000037">
    <property type="protein sequence ID" value="CAL5997797.1"/>
    <property type="molecule type" value="Genomic_DNA"/>
</dbReference>
<gene>
    <name evidence="3" type="ORF">HINF_LOCUS15421</name>
</gene>
<keyword evidence="2" id="KW-0472">Membrane</keyword>
<feature type="region of interest" description="Disordered" evidence="1">
    <location>
        <begin position="2574"/>
        <end position="2594"/>
    </location>
</feature>
<sequence>MLFHVSLQIADLYFCDWMFTSRIWSPRCNCELNSRLNLNSWSNSAQQISSSLDLQVVTVSSFVSSTYERVTLFKALDLGTNGLLENAHVLTNVSVLLDQASDSVQIVPFGSVMGKLDNVTVSGFVNISSINNRVKNVKLSRILGDIGLMNSINYPSQYTGEFSFRNISSSLRFFVNGVEITENTEVNGVTYTLENAFDQDVNVTVNNYDVQNDQNMHHFTYELTDSVEKITQKITAWFPFALKFNGNDYSNALNDLYPYPLQMSLEKYYETKGMTLRRFNADGIELEFPFYKTQFVIYQENTKAVAIFNQQLLICSGTQIFDIISKTCITRDECLAKSGQFLFQSTCVIQCPYNFFVFNKTCYKYCPQYQGAYQQGQICIQAPENYFATQFEAVTTCSDYIFRKGCYKVCPTGTIINGINCIEPTTISQCTDEYLVLTGQIDNIRFYNQCSKTAPVWMYQLLDQQNKVLNIYKGTCEGIISLNNECQDITPYEKNNGLCQQLCTNGEYQQVNTQSCSECLSTLYDGGLILEPSNNKCVSTCIKYTIEGTKKICQDKTPENCPFWQVVSTGQYQCQNECSNIQFTDGTVCSSCNPTLNQVADKINGGCICLANYFIKKLQDESILCTECDTSLHFQDSKVAGVCVCIDGQTQQDDRCVSYCPSTQIFLAGASGCSDCELNQIPNLNQDACVSKTACSPGYLNLEGTFCIESCFVFSAYYNQQNQCVTCGVLDALSQFSVNQCICVQGASKASQSSVCFCNTGFITQSNSCTCSKKLSSNLMSCSDKCPETEVSINGNAQCSVCIGKVPNAGQTACVELTACTPDFLNLAKTKCIYDCASDKAGVGINNQCDQCQNINQLSTFQTSSCGCTPNAIGSGTNCICNVANGFQLSDCSCLNKLSSNGQICAEKCPNTEIFLLGATQCSKCPPNQIPNLNQDACVSKTACSPGYLNLEGTFCIESCFVFSAYYNQQNQCVTCGVLDALSQFSVNQCICVQGASKASQSSVCFCNTGFITQSNSCTCSKKLSSNLMSCSDKCPETEVSINGNAQCSVCIGKVPNAGQTACVELTACTPDFLNLAKTKCIYDCASDKAGVGINNQCDQCQNINQLSTFQTSSCGCTPNAIGSGTNCICNVANGFQLSDCSCLNKLSSNGQICAEKCPNTEIFLLGATQCSKCPPNQIPNLNQDECENALCTNIQFQYNGKCYDQCPQTTTKTRNQTCIKDCTIFDQYPNQNYCEIAGNPNCLNIRLVQQNIYICTICTSIEFHNDFECKQNCDGQFVLYSNKQICTSSCGQKPKGYIQETFNQVSVNVCYDKCPPELPDYDTQTILGTQKCFISTCDLQNKYLEINLRCVSICASGMYIVNSSSTMKFQCVPTNYSCNKYYKNDEMKECYNTCPLVYPFLNYNECLSSCPIYMNDPKSSTQKICLDQCGGVNPPYINIDSNKRTQCTYNCGSMFVQQSGKQLSCVSFCQFYTWDGISKICANQCNYYRIDISKDQIAKWCGESCFQLNLTYSYVDINDLNHCIQQCPSQQPFLDGTICTNNCQYIVQQIITEISKYKCQKTPCQQYSISYPQNNNVKICVLNCVGETPYTFGLQCVKNCMSTENQLVDIDNQTCVKYCVGESANNNNKYCDKTCDFFIENDTKYCQTVGTSVRPYKQLYQQIQINQVITLRYQFVQKCLNNEYQLQNNVPVCQSCVYYESVGESHKCVPSCQNSQVQLGYQCFTGLCKDIGDKNSNIYTGIDNQCSQSCGKFFVYDQSLKCSTTCPQNSAYFVDQGSLFCTLLCTGTDDYITLETRYVVNGVGKCVKKCPIGQFKELLQVGNIYKQCVNICQNKQYKIENDEQFCVDYCPAYSIEPLQIKRCYESCEQSNNNKISLVISATETLCVQNCPLSHPFMPQNNEQICVETCPSKLYVLIDGIRKCVDQCASNTSIELNFKVNEHYQCVGACDETQLYQKVLSNLESCVQVCPKQFNYYDIKRECQEECDPKFYRIDGQQKQCMTSCYSPYTYITVIDDYTQCNQVCEPPTPYSLLNNVCTKLCPPGTFLHDFVCKLSCPKYMKYALYDNGQFICSELCPTKIYSKLSDDQVFYCQNSCDEPNLYRKDIKTGQMECLLECELTEYKYSTGECSQFSCLRDPVYKFSLGMICVSTCPDFVDFETYECLSKCEGSFSGYVEQILLGETVRVCHLNCPTKYIDMRLSSLYKQVGQCSTYCAQNEQLYIEAFSDTQFYCTLCASNNQFIQLDLVNCKSTCLSGFFITSSNLNYCASSCDMPMGISFVYGLSKCQVCPHYVSELDQACLEQCDYYNVSQGAQVCRMKDNLRNPDSCPSYTNNNAPFLCVAACLAMRDGPWCVNDCSVTGKRFVPDSGFDCVLSCPYYYEYQIVFNVEQPRCISTCDFMRSTADTQECQQTCNTITVYVFGLTFCSNCTQVLIITDSGFSCSNSCSQQYQTNSVCSYIPCDQISVQVNQMQMNQKMGENPTDSSLYPINDQNEVNQINTTENQTDNNQLNNQSQNKANMSESQINTQNNQNQMNQFNNQTNNLQSINKNQANNIPKQNQNNQFDNKQQTNQMNQMNDQNNNKNNQLNIPNQFNNNQTVNQQTVNQNQTNNQNNQNPTNDQNNNKQNNLNQLNNNQNNNQQNSNNQQKTNEQNNNQLNQLNKQIEMKTINGFICSAPFSFNISTTSSKQTNQIANVHQIRIQQSSIFVLLQNGTVQRSGITFAHNVKQIQSISTPPIFQEELFILFQNDSVNFKILKENVKRIISFQDEENAINFMLTNDGFYFRGSCAEMCGKNENGEYFDTKFNGKTKFKGMWTKTNILPVNIEEIIDIKEMDWAVLFTLQNGEKYVYGKNNYGRLCTNSNLKTAVLNVSDYDQIYVGNTTTLLSQGEKLYHCGAAFGIDQPDTNELHISPTKLEIEYSGYLGWSFTDNTIIKIQGVNNGFIIQTNTQIFGIGQCLAFDCFNFQGQQIFYSNIVQKLKWLSQELIVLGNKEINIQYYKQALNITYFNDTKVDEIETQTQNGTIDYINFQSKAQSKTKLKVAIGITSVLYVISITVITQLIKKMKKQSQNAVFKSIRKPKDTTSQIVKMKFQQQQESIFDNIEKEDYNYVM</sequence>
<protein>
    <submittedName>
        <fullName evidence="3">High_cysteine membrane protein Group 4</fullName>
    </submittedName>
</protein>
<evidence type="ECO:0000256" key="1">
    <source>
        <dbReference type="SAM" id="MobiDB-lite"/>
    </source>
</evidence>
<dbReference type="SUPFAM" id="SSF57184">
    <property type="entry name" value="Growth factor receptor domain"/>
    <property type="match status" value="1"/>
</dbReference>
<reference evidence="3 4" key="1">
    <citation type="submission" date="2024-07" db="EMBL/GenBank/DDBJ databases">
        <authorList>
            <person name="Akdeniz Z."/>
        </authorList>
    </citation>
    <scope>NUCLEOTIDE SEQUENCE [LARGE SCALE GENOMIC DNA]</scope>
</reference>
<name>A0ABP1HP94_9EUKA</name>
<keyword evidence="2" id="KW-0812">Transmembrane</keyword>
<comment type="caution">
    <text evidence="3">The sequence shown here is derived from an EMBL/GenBank/DDBJ whole genome shotgun (WGS) entry which is preliminary data.</text>
</comment>
<organism evidence="3 4">
    <name type="scientific">Hexamita inflata</name>
    <dbReference type="NCBI Taxonomy" id="28002"/>
    <lineage>
        <taxon>Eukaryota</taxon>
        <taxon>Metamonada</taxon>
        <taxon>Diplomonadida</taxon>
        <taxon>Hexamitidae</taxon>
        <taxon>Hexamitinae</taxon>
        <taxon>Hexamita</taxon>
    </lineage>
</organism>